<evidence type="ECO:0000256" key="1">
    <source>
        <dbReference type="SAM" id="Phobius"/>
    </source>
</evidence>
<keyword evidence="1" id="KW-1133">Transmembrane helix</keyword>
<keyword evidence="1" id="KW-0812">Transmembrane</keyword>
<dbReference type="Proteomes" id="UP001497382">
    <property type="component" value="Unassembled WGS sequence"/>
</dbReference>
<accession>A0AAV1Z3Z5</accession>
<keyword evidence="3" id="KW-1185">Reference proteome</keyword>
<evidence type="ECO:0000313" key="2">
    <source>
        <dbReference type="EMBL" id="CAL1266278.1"/>
    </source>
</evidence>
<gene>
    <name evidence="2" type="ORF">LARSCL_LOCUS3002</name>
</gene>
<reference evidence="2 3" key="1">
    <citation type="submission" date="2024-04" db="EMBL/GenBank/DDBJ databases">
        <authorList>
            <person name="Rising A."/>
            <person name="Reimegard J."/>
            <person name="Sonavane S."/>
            <person name="Akerstrom W."/>
            <person name="Nylinder S."/>
            <person name="Hedman E."/>
            <person name="Kallberg Y."/>
        </authorList>
    </citation>
    <scope>NUCLEOTIDE SEQUENCE [LARGE SCALE GENOMIC DNA]</scope>
</reference>
<keyword evidence="1" id="KW-0472">Membrane</keyword>
<evidence type="ECO:0000313" key="3">
    <source>
        <dbReference type="Proteomes" id="UP001497382"/>
    </source>
</evidence>
<sequence length="77" mass="9033">MSAENLHYYIIMATTIPVFTVTIVEKKGNFIVLEEREVQADKPQAFIEATRWPIIIILRNLFFYLSGYFDKQQCDIS</sequence>
<comment type="caution">
    <text evidence="2">The sequence shown here is derived from an EMBL/GenBank/DDBJ whole genome shotgun (WGS) entry which is preliminary data.</text>
</comment>
<protein>
    <recommendedName>
        <fullName evidence="4">Photosystem II protein M</fullName>
    </recommendedName>
</protein>
<dbReference type="EMBL" id="CAXIEN010000022">
    <property type="protein sequence ID" value="CAL1266278.1"/>
    <property type="molecule type" value="Genomic_DNA"/>
</dbReference>
<proteinExistence type="predicted"/>
<evidence type="ECO:0008006" key="4">
    <source>
        <dbReference type="Google" id="ProtNLM"/>
    </source>
</evidence>
<feature type="transmembrane region" description="Helical" evidence="1">
    <location>
        <begin position="6"/>
        <end position="24"/>
    </location>
</feature>
<name>A0AAV1Z3Z5_9ARAC</name>
<dbReference type="AlphaFoldDB" id="A0AAV1Z3Z5"/>
<organism evidence="2 3">
    <name type="scientific">Larinioides sclopetarius</name>
    <dbReference type="NCBI Taxonomy" id="280406"/>
    <lineage>
        <taxon>Eukaryota</taxon>
        <taxon>Metazoa</taxon>
        <taxon>Ecdysozoa</taxon>
        <taxon>Arthropoda</taxon>
        <taxon>Chelicerata</taxon>
        <taxon>Arachnida</taxon>
        <taxon>Araneae</taxon>
        <taxon>Araneomorphae</taxon>
        <taxon>Entelegynae</taxon>
        <taxon>Araneoidea</taxon>
        <taxon>Araneidae</taxon>
        <taxon>Larinioides</taxon>
    </lineage>
</organism>